<gene>
    <name evidence="1" type="ORF">AVEN_46550_1</name>
</gene>
<accession>A0A4Y2JZU1</accession>
<dbReference type="Proteomes" id="UP000499080">
    <property type="component" value="Unassembled WGS sequence"/>
</dbReference>
<sequence>MDLVCTRQAYGSSSMELGLEPFGPEAGIPTFNLSQHKSGRAYGSERISCAPDALIAFLRWHWVSNHSAPEAGTPIYRLPQNTIGKAYYSEWI</sequence>
<evidence type="ECO:0000313" key="2">
    <source>
        <dbReference type="Proteomes" id="UP000499080"/>
    </source>
</evidence>
<protein>
    <submittedName>
        <fullName evidence="1">Uncharacterized protein</fullName>
    </submittedName>
</protein>
<reference evidence="1 2" key="1">
    <citation type="journal article" date="2019" name="Sci. Rep.">
        <title>Orb-weaving spider Araneus ventricosus genome elucidates the spidroin gene catalogue.</title>
        <authorList>
            <person name="Kono N."/>
            <person name="Nakamura H."/>
            <person name="Ohtoshi R."/>
            <person name="Moran D.A.P."/>
            <person name="Shinohara A."/>
            <person name="Yoshida Y."/>
            <person name="Fujiwara M."/>
            <person name="Mori M."/>
            <person name="Tomita M."/>
            <person name="Arakawa K."/>
        </authorList>
    </citation>
    <scope>NUCLEOTIDE SEQUENCE [LARGE SCALE GENOMIC DNA]</scope>
</reference>
<evidence type="ECO:0000313" key="1">
    <source>
        <dbReference type="EMBL" id="GBM95058.1"/>
    </source>
</evidence>
<name>A0A4Y2JZU1_ARAVE</name>
<comment type="caution">
    <text evidence="1">The sequence shown here is derived from an EMBL/GenBank/DDBJ whole genome shotgun (WGS) entry which is preliminary data.</text>
</comment>
<dbReference type="EMBL" id="BGPR01112419">
    <property type="protein sequence ID" value="GBM95058.1"/>
    <property type="molecule type" value="Genomic_DNA"/>
</dbReference>
<proteinExistence type="predicted"/>
<organism evidence="1 2">
    <name type="scientific">Araneus ventricosus</name>
    <name type="common">Orbweaver spider</name>
    <name type="synonym">Epeira ventricosa</name>
    <dbReference type="NCBI Taxonomy" id="182803"/>
    <lineage>
        <taxon>Eukaryota</taxon>
        <taxon>Metazoa</taxon>
        <taxon>Ecdysozoa</taxon>
        <taxon>Arthropoda</taxon>
        <taxon>Chelicerata</taxon>
        <taxon>Arachnida</taxon>
        <taxon>Araneae</taxon>
        <taxon>Araneomorphae</taxon>
        <taxon>Entelegynae</taxon>
        <taxon>Araneoidea</taxon>
        <taxon>Araneidae</taxon>
        <taxon>Araneus</taxon>
    </lineage>
</organism>
<keyword evidence="2" id="KW-1185">Reference proteome</keyword>
<dbReference type="AlphaFoldDB" id="A0A4Y2JZU1"/>